<accession>A0A4Z2IEH9</accession>
<evidence type="ECO:0000313" key="1">
    <source>
        <dbReference type="EMBL" id="TNN75975.1"/>
    </source>
</evidence>
<gene>
    <name evidence="1" type="ORF">EYF80_013738</name>
</gene>
<proteinExistence type="predicted"/>
<keyword evidence="2" id="KW-1185">Reference proteome</keyword>
<comment type="caution">
    <text evidence="1">The sequence shown here is derived from an EMBL/GenBank/DDBJ whole genome shotgun (WGS) entry which is preliminary data.</text>
</comment>
<protein>
    <submittedName>
        <fullName evidence="1">Uncharacterized protein</fullName>
    </submittedName>
</protein>
<dbReference type="AlphaFoldDB" id="A0A4Z2IEH9"/>
<evidence type="ECO:0000313" key="2">
    <source>
        <dbReference type="Proteomes" id="UP000314294"/>
    </source>
</evidence>
<sequence>MNPLWASLPAEPDGGGAPAFCHSVASMAMRLTKASSTHIRMFSGLMSEAGGWQRLKRNNDFTCSSGGWAESAASSEGANAELNHHVLVGVAGVALSHLEHKRTQR</sequence>
<dbReference type="EMBL" id="SRLO01000097">
    <property type="protein sequence ID" value="TNN75975.1"/>
    <property type="molecule type" value="Genomic_DNA"/>
</dbReference>
<organism evidence="1 2">
    <name type="scientific">Liparis tanakae</name>
    <name type="common">Tanaka's snailfish</name>
    <dbReference type="NCBI Taxonomy" id="230148"/>
    <lineage>
        <taxon>Eukaryota</taxon>
        <taxon>Metazoa</taxon>
        <taxon>Chordata</taxon>
        <taxon>Craniata</taxon>
        <taxon>Vertebrata</taxon>
        <taxon>Euteleostomi</taxon>
        <taxon>Actinopterygii</taxon>
        <taxon>Neopterygii</taxon>
        <taxon>Teleostei</taxon>
        <taxon>Neoteleostei</taxon>
        <taxon>Acanthomorphata</taxon>
        <taxon>Eupercaria</taxon>
        <taxon>Perciformes</taxon>
        <taxon>Cottioidei</taxon>
        <taxon>Cottales</taxon>
        <taxon>Liparidae</taxon>
        <taxon>Liparis</taxon>
    </lineage>
</organism>
<dbReference type="Proteomes" id="UP000314294">
    <property type="component" value="Unassembled WGS sequence"/>
</dbReference>
<reference evidence="1 2" key="1">
    <citation type="submission" date="2019-03" db="EMBL/GenBank/DDBJ databases">
        <title>First draft genome of Liparis tanakae, snailfish: a comprehensive survey of snailfish specific genes.</title>
        <authorList>
            <person name="Kim W."/>
            <person name="Song I."/>
            <person name="Jeong J.-H."/>
            <person name="Kim D."/>
            <person name="Kim S."/>
            <person name="Ryu S."/>
            <person name="Song J.Y."/>
            <person name="Lee S.K."/>
        </authorList>
    </citation>
    <scope>NUCLEOTIDE SEQUENCE [LARGE SCALE GENOMIC DNA]</scope>
    <source>
        <tissue evidence="1">Muscle</tissue>
    </source>
</reference>
<name>A0A4Z2IEH9_9TELE</name>